<dbReference type="Proteomes" id="UP001596395">
    <property type="component" value="Unassembled WGS sequence"/>
</dbReference>
<dbReference type="Pfam" id="PF15915">
    <property type="entry name" value="BAT"/>
    <property type="match status" value="1"/>
</dbReference>
<dbReference type="InterPro" id="IPR013656">
    <property type="entry name" value="PAS_4"/>
</dbReference>
<dbReference type="CDD" id="cd00130">
    <property type="entry name" value="PAS"/>
    <property type="match status" value="4"/>
</dbReference>
<dbReference type="PANTHER" id="PTHR34236:SF1">
    <property type="entry name" value="DIMETHYL SULFOXIDE REDUCTASE TRANSCRIPTIONAL ACTIVATOR"/>
    <property type="match status" value="1"/>
</dbReference>
<dbReference type="SMART" id="SM00086">
    <property type="entry name" value="PAC"/>
    <property type="match status" value="5"/>
</dbReference>
<evidence type="ECO:0000259" key="6">
    <source>
        <dbReference type="PROSITE" id="PS50113"/>
    </source>
</evidence>
<dbReference type="Gene3D" id="3.30.450.20">
    <property type="entry name" value="PAS domain"/>
    <property type="match status" value="5"/>
</dbReference>
<evidence type="ECO:0000313" key="7">
    <source>
        <dbReference type="EMBL" id="MFC6955014.1"/>
    </source>
</evidence>
<dbReference type="InterPro" id="IPR000014">
    <property type="entry name" value="PAS"/>
</dbReference>
<dbReference type="Pfam" id="PF08448">
    <property type="entry name" value="PAS_4"/>
    <property type="match status" value="1"/>
</dbReference>
<dbReference type="InterPro" id="IPR003018">
    <property type="entry name" value="GAF"/>
</dbReference>
<dbReference type="InterPro" id="IPR031803">
    <property type="entry name" value="BAT_GAF/HTH-assoc"/>
</dbReference>
<dbReference type="Pfam" id="PF13185">
    <property type="entry name" value="GAF_2"/>
    <property type="match status" value="1"/>
</dbReference>
<feature type="domain" description="PAS" evidence="5">
    <location>
        <begin position="163"/>
        <end position="209"/>
    </location>
</feature>
<gene>
    <name evidence="7" type="ORF">ACFQGB_19290</name>
</gene>
<feature type="domain" description="PAC" evidence="6">
    <location>
        <begin position="480"/>
        <end position="530"/>
    </location>
</feature>
<evidence type="ECO:0000256" key="4">
    <source>
        <dbReference type="SAM" id="MobiDB-lite"/>
    </source>
</evidence>
<comment type="caution">
    <text evidence="7">The sequence shown here is derived from an EMBL/GenBank/DDBJ whole genome shotgun (WGS) entry which is preliminary data.</text>
</comment>
<dbReference type="InterPro" id="IPR007050">
    <property type="entry name" value="HTH_bacterioopsin"/>
</dbReference>
<dbReference type="Pfam" id="PF04967">
    <property type="entry name" value="HTH_10"/>
    <property type="match status" value="1"/>
</dbReference>
<dbReference type="InterPro" id="IPR029016">
    <property type="entry name" value="GAF-like_dom_sf"/>
</dbReference>
<evidence type="ECO:0000256" key="2">
    <source>
        <dbReference type="ARBA" id="ARBA00023163"/>
    </source>
</evidence>
<evidence type="ECO:0000256" key="1">
    <source>
        <dbReference type="ARBA" id="ARBA00023015"/>
    </source>
</evidence>
<dbReference type="SMART" id="SM00091">
    <property type="entry name" value="PAS"/>
    <property type="match status" value="5"/>
</dbReference>
<feature type="domain" description="PAC" evidence="6">
    <location>
        <begin position="602"/>
        <end position="652"/>
    </location>
</feature>
<proteinExistence type="predicted"/>
<protein>
    <submittedName>
        <fullName evidence="7">PAS domain S-box protein</fullName>
    </submittedName>
</protein>
<accession>A0ABD5VND5</accession>
<feature type="region of interest" description="Disordered" evidence="4">
    <location>
        <begin position="870"/>
        <end position="896"/>
    </location>
</feature>
<reference evidence="7 8" key="1">
    <citation type="journal article" date="2019" name="Int. J. Syst. Evol. Microbiol.">
        <title>The Global Catalogue of Microorganisms (GCM) 10K type strain sequencing project: providing services to taxonomists for standard genome sequencing and annotation.</title>
        <authorList>
            <consortium name="The Broad Institute Genomics Platform"/>
            <consortium name="The Broad Institute Genome Sequencing Center for Infectious Disease"/>
            <person name="Wu L."/>
            <person name="Ma J."/>
        </authorList>
    </citation>
    <scope>NUCLEOTIDE SEQUENCE [LARGE SCALE GENOMIC DNA]</scope>
    <source>
        <strain evidence="7 8">GX26</strain>
    </source>
</reference>
<feature type="coiled-coil region" evidence="3">
    <location>
        <begin position="937"/>
        <end position="973"/>
    </location>
</feature>
<keyword evidence="8" id="KW-1185">Reference proteome</keyword>
<dbReference type="Pfam" id="PF13426">
    <property type="entry name" value="PAS_9"/>
    <property type="match status" value="2"/>
</dbReference>
<dbReference type="PROSITE" id="PS50112">
    <property type="entry name" value="PAS"/>
    <property type="match status" value="3"/>
</dbReference>
<dbReference type="InterPro" id="IPR001610">
    <property type="entry name" value="PAC"/>
</dbReference>
<dbReference type="Pfam" id="PF13188">
    <property type="entry name" value="PAS_8"/>
    <property type="match status" value="1"/>
</dbReference>
<dbReference type="SMART" id="SM00065">
    <property type="entry name" value="GAF"/>
    <property type="match status" value="2"/>
</dbReference>
<feature type="domain" description="PAC" evidence="6">
    <location>
        <begin position="734"/>
        <end position="785"/>
    </location>
</feature>
<feature type="domain" description="PAS" evidence="5">
    <location>
        <begin position="646"/>
        <end position="725"/>
    </location>
</feature>
<dbReference type="NCBIfam" id="TIGR00229">
    <property type="entry name" value="sensory_box"/>
    <property type="match status" value="5"/>
</dbReference>
<dbReference type="PROSITE" id="PS50113">
    <property type="entry name" value="PAC"/>
    <property type="match status" value="3"/>
</dbReference>
<keyword evidence="1" id="KW-0805">Transcription regulation</keyword>
<dbReference type="EMBL" id="JBHSXN010000004">
    <property type="protein sequence ID" value="MFC6955014.1"/>
    <property type="molecule type" value="Genomic_DNA"/>
</dbReference>
<keyword evidence="2" id="KW-0804">Transcription</keyword>
<keyword evidence="3" id="KW-0175">Coiled coil</keyword>
<dbReference type="SUPFAM" id="SSF55781">
    <property type="entry name" value="GAF domain-like"/>
    <property type="match status" value="1"/>
</dbReference>
<dbReference type="InterPro" id="IPR035965">
    <property type="entry name" value="PAS-like_dom_sf"/>
</dbReference>
<dbReference type="Pfam" id="PF08447">
    <property type="entry name" value="PAS_3"/>
    <property type="match status" value="1"/>
</dbReference>
<evidence type="ECO:0000256" key="3">
    <source>
        <dbReference type="SAM" id="Coils"/>
    </source>
</evidence>
<dbReference type="RefSeq" id="WP_336351953.1">
    <property type="nucleotide sequence ID" value="NZ_JAZAQL010000004.1"/>
</dbReference>
<dbReference type="PANTHER" id="PTHR34236">
    <property type="entry name" value="DIMETHYL SULFOXIDE REDUCTASE TRANSCRIPTIONAL ACTIVATOR"/>
    <property type="match status" value="1"/>
</dbReference>
<name>A0ABD5VND5_9EURY</name>
<dbReference type="InterPro" id="IPR000700">
    <property type="entry name" value="PAS-assoc_C"/>
</dbReference>
<dbReference type="InterPro" id="IPR013655">
    <property type="entry name" value="PAS_fold_3"/>
</dbReference>
<organism evidence="7 8">
    <name type="scientific">Halorubellus litoreus</name>
    <dbReference type="NCBI Taxonomy" id="755308"/>
    <lineage>
        <taxon>Archaea</taxon>
        <taxon>Methanobacteriati</taxon>
        <taxon>Methanobacteriota</taxon>
        <taxon>Stenosarchaea group</taxon>
        <taxon>Halobacteria</taxon>
        <taxon>Halobacteriales</taxon>
        <taxon>Halorubellaceae</taxon>
        <taxon>Halorubellus</taxon>
    </lineage>
</organism>
<evidence type="ECO:0000313" key="8">
    <source>
        <dbReference type="Proteomes" id="UP001596395"/>
    </source>
</evidence>
<sequence length="1362" mass="147672">MTAARGPPIRIWVVGADPVVEGVRAGSAGVDREVDVLRLADDGGDDVDCLVVDAHDSVVDVDGLVDRWGVGAESVPVVLLVEDWTDASVLDAVAAPTVQTLPRALLDRDPGVLVARLASAVGTTTTSAVGTTTTSAVGTTTASAVDTTTASTDADAAGATAAERERYAQVFDEVNDLILVYDPWERALVDVNASATAVTGYDREQLLDRGLDAVSATEDGYTADRAFDIQQRVAETGEAETVEWVIETAAGDRRRLDCTLSPATIGGEDRVLVLARDVTERHQLEATYRGVFESVSDGLVVHDPETGEILDVNERFCEMNDYERDDLVGDTIDVVTRPENGLEAAREKIRAAREAGPQLFEWPSHRKDGTTFPTEIHLSVVEIRGEERVLASVRDVTERERREREYQQLFDGVTEAIAIQDPETAELVDANQSFVDRLGYDDLETVLDLGFGDLSAADAGFTKEEAQALCQRVMASGESETVEWQQETASGEAVYIEATVSPAVINGEDRVISMQRDITERRQRQREYEQIFNSVNDAIAVFHPETGEFVDVNDTYHEMVGYDDLETIKELGIEGLSVSEDEYTGERGREIIREVAETGESRTVDWRAVTQSGDRLWIETTLTPATIGGAERVLSLQRDVTQQRLTERRLRAIVDRIDEAIFMTRADAIAAPDQEPDYVSSGYEAIWGQSLAEIDESYEDGFFGTLHPEDVGEYRAFVEGIVDDVHDECADDTYAIEYRIERPDGSQRWVHSDVYPIEFESDVPRVIVVTRDVTQRKARERRIASFEEATDGLATADTPEEAARTAVDAATESLDLPAVGAFLYDDSAGVLDPEVDTETLPASATATPVRPGDGALWQAFASGDVVAPSDVADGGTPKVEAGNGDDAAVGEGSESPNALESLSDWRVLALGNHGVLLVGSLAGTLPAETIDAAHVLAATLEAALNHLEGEQRLAAQEAELRTQTERAERLDRIARLTRQVEAAITDASTAREVERAVCERLTTSGPYELAWIGGLEAGADTLTARAVVGGSDRYVDSLRLETTGETADPHPSVRAWQEDAVHVTDSLVDSGPAGDWRQRALTAGYQSICAVPISYDGITHGVLSVATDRPNAFGDREQEVLAQLGTSIGDAIVAIERRRALESDETVQLEFGGQGESLAFARAAREAGCRVTLERTVARQDGSVSVYYSFDRGVPDDVADVAADALDGAVTVVAEESASTLVEVQTDDWFGSPLAEYGGVLRTATAEAGETTVVVEVPQQADVRSFVDRLQAIAPTLDLVARRQHSHRSSTPAELGDRIREELTDRQFEVLRTALAAGYFEWPRDNDGTAVADRLDITQPTLNKHLRLAQKQLFGMLLEDDA</sequence>
<feature type="domain" description="PAS" evidence="5">
    <location>
        <begin position="284"/>
        <end position="356"/>
    </location>
</feature>
<evidence type="ECO:0000259" key="5">
    <source>
        <dbReference type="PROSITE" id="PS50112"/>
    </source>
</evidence>
<dbReference type="SUPFAM" id="SSF55785">
    <property type="entry name" value="PYP-like sensor domain (PAS domain)"/>
    <property type="match status" value="5"/>
</dbReference>
<dbReference type="Gene3D" id="3.30.450.40">
    <property type="match status" value="2"/>
</dbReference>